<comment type="subcellular location">
    <subcellularLocation>
        <location evidence="1">Cytoplasm</location>
    </subcellularLocation>
</comment>
<dbReference type="GO" id="GO:0034440">
    <property type="term" value="P:lipid oxidation"/>
    <property type="evidence" value="ECO:0007669"/>
    <property type="project" value="InterPro"/>
</dbReference>
<evidence type="ECO:0000256" key="11">
    <source>
        <dbReference type="PIRSR" id="PIRSR601885-3"/>
    </source>
</evidence>
<keyword evidence="16" id="KW-1185">Reference proteome</keyword>
<feature type="binding site" evidence="9">
    <location>
        <position position="745"/>
    </location>
    <ligand>
        <name>Fe cation</name>
        <dbReference type="ChEBI" id="CHEBI:24875"/>
        <note>catalytic</note>
    </ligand>
</feature>
<sequence>QGSSERPNGSCWGLYGLNTDFFIFISFKKLTLPFGCVCFYPVHIFPAYFSLEITHTHYKPATTTLKNILHTFHCLTMAKYKLDVTTGDMDFAGTWDYVFLTLIGANGESERTELSNFGLNFQSGTTGTYTITTPLSLGRILLIKVEKDPNIILPENEWYFSKVVVTTPEGDVILFPCFRWMNSGEVVELRGGRAMKIFEDDHPILSEHRKNELMQRKNIYGYEIKEKGIPYFTNFRDITEIPGDIRLSKSKIDEMMDTKRWIGLELGLKGLFGSPKKWESFEDMTKIFWRKKTQISEYVTEHWREDAFYGSQYLNGVNPGVMVRCSELPPNFPVTDEMVKPFLEEGTTLKEEMEKGNIFLSDKKIMDRIPTRSYEGKPIPVTPGLCLFYLNPQRNLMPIAIQLYQEPSEKNPIFLPSDSETDWLLAKMFFKNADFNHHQAIYHLMSTHFLAEVYNIATMRCLPVIHPIFKLLIPHFRYIIYTNVKGRNSLFSPTGPLSISSLGYDGLMELMRRGLNELKYSNLIVPENITERGLDSIPNFYYRDDGLKLWDIINRFVRKMVEYYYPSDDVVTKDVELQDWIGEIFKYGFLSKKETGVPDSFNTVEEVIKFITMIIFYSSGQHAAVNNGQFDYLSWVPNGSLLLVKSPPHTKGQSTERDILESVPNVGDTVSFVGMAWMLSLVYKDFVPLGTFPEERFDEPTPKQFMKEFHRELILLTDTIDARNALLDVPYYYLNPNQIENSITI</sequence>
<comment type="caution">
    <text evidence="12">Lacks conserved residue(s) required for the propagation of feature annotation.</text>
</comment>
<gene>
    <name evidence="15" type="primary">LOC115415146</name>
</gene>
<dbReference type="SUPFAM" id="SSF48484">
    <property type="entry name" value="Lipoxigenase"/>
    <property type="match status" value="1"/>
</dbReference>
<keyword evidence="5 9" id="KW-0479">Metal-binding</keyword>
<keyword evidence="9" id="KW-0408">Iron</keyword>
<evidence type="ECO:0000259" key="13">
    <source>
        <dbReference type="PROSITE" id="PS50095"/>
    </source>
</evidence>
<dbReference type="InterPro" id="IPR000907">
    <property type="entry name" value="LipOase"/>
</dbReference>
<evidence type="ECO:0000256" key="8">
    <source>
        <dbReference type="ARBA" id="ARBA00023098"/>
    </source>
</evidence>
<evidence type="ECO:0000256" key="6">
    <source>
        <dbReference type="ARBA" id="ARBA00022964"/>
    </source>
</evidence>
<dbReference type="InterPro" id="IPR001885">
    <property type="entry name" value="LipOase_mml"/>
</dbReference>
<feature type="site" description="Essential for stabilizing binding to COTL1" evidence="11">
    <location>
        <position position="180"/>
    </location>
</feature>
<evidence type="ECO:0000313" key="15">
    <source>
        <dbReference type="Ensembl" id="ENSSORP00005026470.1"/>
    </source>
</evidence>
<dbReference type="AlphaFoldDB" id="A0A673AA88"/>
<reference evidence="15" key="3">
    <citation type="submission" date="2025-09" db="UniProtKB">
        <authorList>
            <consortium name="Ensembl"/>
        </authorList>
    </citation>
    <scope>IDENTIFICATION</scope>
</reference>
<proteinExistence type="inferred from homology"/>
<dbReference type="Gene3D" id="2.60.60.20">
    <property type="entry name" value="PLAT/LH2 domain"/>
    <property type="match status" value="1"/>
</dbReference>
<dbReference type="PROSITE" id="PS51393">
    <property type="entry name" value="LIPOXYGENASE_3"/>
    <property type="match status" value="1"/>
</dbReference>
<dbReference type="InterPro" id="IPR036226">
    <property type="entry name" value="LipOase_C_sf"/>
</dbReference>
<evidence type="ECO:0000256" key="4">
    <source>
        <dbReference type="ARBA" id="ARBA00022490"/>
    </source>
</evidence>
<keyword evidence="10" id="KW-0106">Calcium</keyword>
<name>A0A673AA88_9TELE</name>
<evidence type="ECO:0000256" key="3">
    <source>
        <dbReference type="ARBA" id="ARBA00009419"/>
    </source>
</evidence>
<evidence type="ECO:0000256" key="5">
    <source>
        <dbReference type="ARBA" id="ARBA00022723"/>
    </source>
</evidence>
<dbReference type="Pfam" id="PF00305">
    <property type="entry name" value="Lipoxygenase"/>
    <property type="match status" value="1"/>
</dbReference>
<dbReference type="InterPro" id="IPR020834">
    <property type="entry name" value="LipOase_CS"/>
</dbReference>
<accession>A0A673AA88</accession>
<dbReference type="GO" id="GO:0005506">
    <property type="term" value="F:iron ion binding"/>
    <property type="evidence" value="ECO:0007669"/>
    <property type="project" value="InterPro"/>
</dbReference>
<dbReference type="InterPro" id="IPR036392">
    <property type="entry name" value="PLAT/LH2_dom_sf"/>
</dbReference>
<dbReference type="PANTHER" id="PTHR11771">
    <property type="entry name" value="LIPOXYGENASE"/>
    <property type="match status" value="1"/>
</dbReference>
<dbReference type="PRINTS" id="PR00467">
    <property type="entry name" value="MAMLPOXGNASE"/>
</dbReference>
<keyword evidence="7" id="KW-0560">Oxidoreductase</keyword>
<protein>
    <submittedName>
        <fullName evidence="15">Si:dkey-17e16.9</fullName>
    </submittedName>
</protein>
<dbReference type="InterPro" id="IPR013819">
    <property type="entry name" value="LipOase_C"/>
</dbReference>
<dbReference type="InParanoid" id="A0A673AA88"/>
<dbReference type="PROSITE" id="PS50095">
    <property type="entry name" value="PLAT"/>
    <property type="match status" value="1"/>
</dbReference>
<feature type="binding site" evidence="9">
    <location>
        <position position="443"/>
    </location>
    <ligand>
        <name>Fe cation</name>
        <dbReference type="ChEBI" id="CHEBI:24875"/>
        <note>catalytic</note>
    </ligand>
</feature>
<keyword evidence="6" id="KW-0223">Dioxygenase</keyword>
<evidence type="ECO:0000313" key="16">
    <source>
        <dbReference type="Proteomes" id="UP000472271"/>
    </source>
</evidence>
<dbReference type="PRINTS" id="PR00087">
    <property type="entry name" value="LIPOXYGENASE"/>
</dbReference>
<feature type="domain" description="Lipoxygenase" evidence="14">
    <location>
        <begin position="195"/>
        <end position="745"/>
    </location>
</feature>
<comment type="cofactor">
    <cofactor evidence="9">
        <name>Fe cation</name>
        <dbReference type="ChEBI" id="CHEBI:24875"/>
    </cofactor>
    <text evidence="9">Binds 1 Fe cation per subunit.</text>
</comment>
<evidence type="ECO:0000259" key="14">
    <source>
        <dbReference type="PROSITE" id="PS51393"/>
    </source>
</evidence>
<keyword evidence="4" id="KW-0963">Cytoplasm</keyword>
<feature type="binding site" evidence="10">
    <location>
        <position position="93"/>
    </location>
    <ligand>
        <name>Ca(2+)</name>
        <dbReference type="ChEBI" id="CHEBI:29108"/>
        <label>1</label>
    </ligand>
</feature>
<dbReference type="GO" id="GO:0016702">
    <property type="term" value="F:oxidoreductase activity, acting on single donors with incorporation of molecular oxygen, incorporation of two atoms of oxygen"/>
    <property type="evidence" value="ECO:0007669"/>
    <property type="project" value="InterPro"/>
</dbReference>
<dbReference type="GO" id="GO:0005737">
    <property type="term" value="C:cytoplasm"/>
    <property type="evidence" value="ECO:0007669"/>
    <property type="project" value="UniProtKB-SubCell"/>
</dbReference>
<evidence type="ECO:0000256" key="7">
    <source>
        <dbReference type="ARBA" id="ARBA00023002"/>
    </source>
</evidence>
<dbReference type="Gene3D" id="1.20.245.10">
    <property type="entry name" value="Lipoxygenase-1, Domain 5"/>
    <property type="match status" value="1"/>
</dbReference>
<reference evidence="15" key="1">
    <citation type="submission" date="2019-06" db="EMBL/GenBank/DDBJ databases">
        <authorList>
            <consortium name="Wellcome Sanger Institute Data Sharing"/>
        </authorList>
    </citation>
    <scope>NUCLEOTIDE SEQUENCE [LARGE SCALE GENOMIC DNA]</scope>
</reference>
<dbReference type="Ensembl" id="ENSSORT00005027246.1">
    <property type="protein sequence ID" value="ENSSORP00005026470.1"/>
    <property type="gene ID" value="ENSSORG00005012310.1"/>
</dbReference>
<feature type="binding site" evidence="9">
    <location>
        <position position="622"/>
    </location>
    <ligand>
        <name>Fe cation</name>
        <dbReference type="ChEBI" id="CHEBI:24875"/>
        <note>catalytic</note>
    </ligand>
</feature>
<reference evidence="15" key="2">
    <citation type="submission" date="2025-08" db="UniProtKB">
        <authorList>
            <consortium name="Ensembl"/>
        </authorList>
    </citation>
    <scope>IDENTIFICATION</scope>
</reference>
<feature type="binding site" evidence="9">
    <location>
        <position position="448"/>
    </location>
    <ligand>
        <name>Fe cation</name>
        <dbReference type="ChEBI" id="CHEBI:24875"/>
        <note>catalytic</note>
    </ligand>
</feature>
<evidence type="ECO:0000256" key="12">
    <source>
        <dbReference type="PROSITE-ProRule" id="PRU00152"/>
    </source>
</evidence>
<dbReference type="Proteomes" id="UP000472271">
    <property type="component" value="Chromosome 24"/>
</dbReference>
<dbReference type="Gene3D" id="3.10.450.60">
    <property type="match status" value="1"/>
</dbReference>
<evidence type="ECO:0000256" key="10">
    <source>
        <dbReference type="PIRSR" id="PIRSR601885-2"/>
    </source>
</evidence>
<evidence type="ECO:0000256" key="2">
    <source>
        <dbReference type="ARBA" id="ARBA00005189"/>
    </source>
</evidence>
<organism evidence="15 16">
    <name type="scientific">Sphaeramia orbicularis</name>
    <name type="common">orbiculate cardinalfish</name>
    <dbReference type="NCBI Taxonomy" id="375764"/>
    <lineage>
        <taxon>Eukaryota</taxon>
        <taxon>Metazoa</taxon>
        <taxon>Chordata</taxon>
        <taxon>Craniata</taxon>
        <taxon>Vertebrata</taxon>
        <taxon>Euteleostomi</taxon>
        <taxon>Actinopterygii</taxon>
        <taxon>Neopterygii</taxon>
        <taxon>Teleostei</taxon>
        <taxon>Neoteleostei</taxon>
        <taxon>Acanthomorphata</taxon>
        <taxon>Gobiaria</taxon>
        <taxon>Kurtiformes</taxon>
        <taxon>Apogonoidei</taxon>
        <taxon>Apogonidae</taxon>
        <taxon>Apogoninae</taxon>
        <taxon>Sphaeramia</taxon>
    </lineage>
</organism>
<keyword evidence="8" id="KW-0443">Lipid metabolism</keyword>
<evidence type="ECO:0000256" key="1">
    <source>
        <dbReference type="ARBA" id="ARBA00004496"/>
    </source>
</evidence>
<feature type="domain" description="PLAT" evidence="13">
    <location>
        <begin position="78"/>
        <end position="195"/>
    </location>
</feature>
<comment type="pathway">
    <text evidence="2">Lipid metabolism.</text>
</comment>
<feature type="binding site" evidence="10">
    <location>
        <position position="116"/>
    </location>
    <ligand>
        <name>Ca(2+)</name>
        <dbReference type="ChEBI" id="CHEBI:29108"/>
        <label>1</label>
    </ligand>
</feature>
<comment type="similarity">
    <text evidence="3">Belongs to the lipoxygenase family.</text>
</comment>
<dbReference type="InterPro" id="IPR001024">
    <property type="entry name" value="PLAT/LH2_dom"/>
</dbReference>
<dbReference type="Pfam" id="PF01477">
    <property type="entry name" value="PLAT"/>
    <property type="match status" value="1"/>
</dbReference>
<dbReference type="PROSITE" id="PS00081">
    <property type="entry name" value="LIPOXYGENASE_2"/>
    <property type="match status" value="1"/>
</dbReference>
<dbReference type="SMART" id="SM00308">
    <property type="entry name" value="LH2"/>
    <property type="match status" value="1"/>
</dbReference>
<dbReference type="SUPFAM" id="SSF49723">
    <property type="entry name" value="Lipase/lipooxygenase domain (PLAT/LH2 domain)"/>
    <property type="match status" value="1"/>
</dbReference>
<evidence type="ECO:0000256" key="9">
    <source>
        <dbReference type="PIRSR" id="PIRSR601885-1"/>
    </source>
</evidence>